<dbReference type="EMBL" id="SNYC01000003">
    <property type="protein sequence ID" value="TDQ11916.1"/>
    <property type="molecule type" value="Genomic_DNA"/>
</dbReference>
<accession>A0A4R6SZM9</accession>
<dbReference type="Proteomes" id="UP000295620">
    <property type="component" value="Unassembled WGS sequence"/>
</dbReference>
<feature type="transmembrane region" description="Helical" evidence="1">
    <location>
        <begin position="40"/>
        <end position="66"/>
    </location>
</feature>
<gene>
    <name evidence="2" type="ORF">ATK78_1046</name>
</gene>
<keyword evidence="1" id="KW-1133">Transmembrane helix</keyword>
<name>A0A4R6SZM9_9SPHI</name>
<proteinExistence type="predicted"/>
<feature type="transmembrane region" description="Helical" evidence="1">
    <location>
        <begin position="7"/>
        <end position="28"/>
    </location>
</feature>
<evidence type="ECO:0000313" key="2">
    <source>
        <dbReference type="EMBL" id="TDQ11916.1"/>
    </source>
</evidence>
<reference evidence="2 3" key="1">
    <citation type="submission" date="2019-03" db="EMBL/GenBank/DDBJ databases">
        <title>Genomic Encyclopedia of Archaeal and Bacterial Type Strains, Phase II (KMG-II): from individual species to whole genera.</title>
        <authorList>
            <person name="Goeker M."/>
        </authorList>
    </citation>
    <scope>NUCLEOTIDE SEQUENCE [LARGE SCALE GENOMIC DNA]</scope>
    <source>
        <strain evidence="2 3">DSM 19035</strain>
    </source>
</reference>
<evidence type="ECO:0000256" key="1">
    <source>
        <dbReference type="SAM" id="Phobius"/>
    </source>
</evidence>
<organism evidence="2 3">
    <name type="scientific">Pedobacter metabolipauper</name>
    <dbReference type="NCBI Taxonomy" id="425513"/>
    <lineage>
        <taxon>Bacteria</taxon>
        <taxon>Pseudomonadati</taxon>
        <taxon>Bacteroidota</taxon>
        <taxon>Sphingobacteriia</taxon>
        <taxon>Sphingobacteriales</taxon>
        <taxon>Sphingobacteriaceae</taxon>
        <taxon>Pedobacter</taxon>
    </lineage>
</organism>
<keyword evidence="1" id="KW-0812">Transmembrane</keyword>
<evidence type="ECO:0000313" key="3">
    <source>
        <dbReference type="Proteomes" id="UP000295620"/>
    </source>
</evidence>
<dbReference type="AlphaFoldDB" id="A0A4R6SZM9"/>
<sequence>MNNKLKPVIFYTIGSMIGLLALFSYISFFQSVDLKKAGDIFFKVGYVIGYLSIPLLLTALTIFLFIKAKNAGRIKKNTRYF</sequence>
<protein>
    <submittedName>
        <fullName evidence="2">Uncharacterized protein</fullName>
    </submittedName>
</protein>
<comment type="caution">
    <text evidence="2">The sequence shown here is derived from an EMBL/GenBank/DDBJ whole genome shotgun (WGS) entry which is preliminary data.</text>
</comment>
<dbReference type="RefSeq" id="WP_133574950.1">
    <property type="nucleotide sequence ID" value="NZ_SNYC01000003.1"/>
</dbReference>
<keyword evidence="1" id="KW-0472">Membrane</keyword>
<keyword evidence="3" id="KW-1185">Reference proteome</keyword>